<dbReference type="Pfam" id="PF19546">
    <property type="entry name" value="DUF6070"/>
    <property type="match status" value="1"/>
</dbReference>
<evidence type="ECO:0008006" key="4">
    <source>
        <dbReference type="Google" id="ProtNLM"/>
    </source>
</evidence>
<accession>A0A1H8E4M4</accession>
<dbReference type="EMBL" id="FOCG01000004">
    <property type="protein sequence ID" value="SEN14064.1"/>
    <property type="molecule type" value="Genomic_DNA"/>
</dbReference>
<dbReference type="InterPro" id="IPR045714">
    <property type="entry name" value="DUF6070"/>
</dbReference>
<dbReference type="STRING" id="474960.SAMN05216180_2878"/>
<sequence>MKKNVLFFVICFIALFAVACTNNANKLEESQNQPNIDLTDFEQLKTEFIAPIVLSTIGAENWTNANDIPAEYFDSFYAFKVLPKERSQDKSDVIAQKDYESYIQNYFDVTSEHLKTSDTFSPSTNSYTIGYLGSSASFAVTDAKIKNDTLTLQYEYYSPADDTTVIRKGTLVIKFDGENYKYLSNTSNEIN</sequence>
<name>A0A1H8E4M4_9FIRM</name>
<keyword evidence="3" id="KW-1185">Reference proteome</keyword>
<keyword evidence="1" id="KW-0732">Signal</keyword>
<feature type="chain" id="PRO_5039582092" description="Bla regulator protein blaR1" evidence="1">
    <location>
        <begin position="20"/>
        <end position="191"/>
    </location>
</feature>
<evidence type="ECO:0000313" key="2">
    <source>
        <dbReference type="EMBL" id="SEN14064.1"/>
    </source>
</evidence>
<organism evidence="2 3">
    <name type="scientific">Hydrogenoanaerobacterium saccharovorans</name>
    <dbReference type="NCBI Taxonomy" id="474960"/>
    <lineage>
        <taxon>Bacteria</taxon>
        <taxon>Bacillati</taxon>
        <taxon>Bacillota</taxon>
        <taxon>Clostridia</taxon>
        <taxon>Eubacteriales</taxon>
        <taxon>Oscillospiraceae</taxon>
        <taxon>Hydrogenoanaerobacterium</taxon>
    </lineage>
</organism>
<evidence type="ECO:0000313" key="3">
    <source>
        <dbReference type="Proteomes" id="UP000199158"/>
    </source>
</evidence>
<dbReference type="AlphaFoldDB" id="A0A1H8E4M4"/>
<dbReference type="PROSITE" id="PS51257">
    <property type="entry name" value="PROKAR_LIPOPROTEIN"/>
    <property type="match status" value="1"/>
</dbReference>
<gene>
    <name evidence="2" type="ORF">SAMN05216180_2878</name>
</gene>
<dbReference type="Proteomes" id="UP000199158">
    <property type="component" value="Unassembled WGS sequence"/>
</dbReference>
<protein>
    <recommendedName>
        <fullName evidence="4">Bla regulator protein blaR1</fullName>
    </recommendedName>
</protein>
<reference evidence="2 3" key="1">
    <citation type="submission" date="2016-10" db="EMBL/GenBank/DDBJ databases">
        <authorList>
            <person name="de Groot N.N."/>
        </authorList>
    </citation>
    <scope>NUCLEOTIDE SEQUENCE [LARGE SCALE GENOMIC DNA]</scope>
    <source>
        <strain evidence="2 3">CGMCC 1.5070</strain>
    </source>
</reference>
<feature type="signal peptide" evidence="1">
    <location>
        <begin position="1"/>
        <end position="19"/>
    </location>
</feature>
<proteinExistence type="predicted"/>
<dbReference type="OrthoDB" id="9784061at2"/>
<dbReference type="RefSeq" id="WP_092756413.1">
    <property type="nucleotide sequence ID" value="NZ_FOCG01000004.1"/>
</dbReference>
<evidence type="ECO:0000256" key="1">
    <source>
        <dbReference type="SAM" id="SignalP"/>
    </source>
</evidence>